<dbReference type="Gene3D" id="3.30.710.10">
    <property type="entry name" value="Potassium Channel Kv1.1, Chain A"/>
    <property type="match status" value="1"/>
</dbReference>
<dbReference type="EMBL" id="ML213660">
    <property type="protein sequence ID" value="TFK32899.1"/>
    <property type="molecule type" value="Genomic_DNA"/>
</dbReference>
<proteinExistence type="predicted"/>
<evidence type="ECO:0008006" key="3">
    <source>
        <dbReference type="Google" id="ProtNLM"/>
    </source>
</evidence>
<sequence length="130" mass="15060">MNAAPVLPLGNEIVDDLWFEDATYIFQAGSKLFRLYHGILAKRSSVFHDMFSVPQSLDPNNSDVMDGCTLIRLPDDAKDVYHFFRALFDQEYIQASNGEYSFDFNHILAILRLSHKYDVPYLRKRTLSHL</sequence>
<evidence type="ECO:0000313" key="2">
    <source>
        <dbReference type="Proteomes" id="UP000308652"/>
    </source>
</evidence>
<dbReference type="SUPFAM" id="SSF54695">
    <property type="entry name" value="POZ domain"/>
    <property type="match status" value="1"/>
</dbReference>
<gene>
    <name evidence="1" type="ORF">BDQ12DRAFT_616241</name>
</gene>
<dbReference type="Proteomes" id="UP000308652">
    <property type="component" value="Unassembled WGS sequence"/>
</dbReference>
<reference evidence="1 2" key="1">
    <citation type="journal article" date="2019" name="Nat. Ecol. Evol.">
        <title>Megaphylogeny resolves global patterns of mushroom evolution.</title>
        <authorList>
            <person name="Varga T."/>
            <person name="Krizsan K."/>
            <person name="Foldi C."/>
            <person name="Dima B."/>
            <person name="Sanchez-Garcia M."/>
            <person name="Sanchez-Ramirez S."/>
            <person name="Szollosi G.J."/>
            <person name="Szarkandi J.G."/>
            <person name="Papp V."/>
            <person name="Albert L."/>
            <person name="Andreopoulos W."/>
            <person name="Angelini C."/>
            <person name="Antonin V."/>
            <person name="Barry K.W."/>
            <person name="Bougher N.L."/>
            <person name="Buchanan P."/>
            <person name="Buyck B."/>
            <person name="Bense V."/>
            <person name="Catcheside P."/>
            <person name="Chovatia M."/>
            <person name="Cooper J."/>
            <person name="Damon W."/>
            <person name="Desjardin D."/>
            <person name="Finy P."/>
            <person name="Geml J."/>
            <person name="Haridas S."/>
            <person name="Hughes K."/>
            <person name="Justo A."/>
            <person name="Karasinski D."/>
            <person name="Kautmanova I."/>
            <person name="Kiss B."/>
            <person name="Kocsube S."/>
            <person name="Kotiranta H."/>
            <person name="LaButti K.M."/>
            <person name="Lechner B.E."/>
            <person name="Liimatainen K."/>
            <person name="Lipzen A."/>
            <person name="Lukacs Z."/>
            <person name="Mihaltcheva S."/>
            <person name="Morgado L.N."/>
            <person name="Niskanen T."/>
            <person name="Noordeloos M.E."/>
            <person name="Ohm R.A."/>
            <person name="Ortiz-Santana B."/>
            <person name="Ovrebo C."/>
            <person name="Racz N."/>
            <person name="Riley R."/>
            <person name="Savchenko A."/>
            <person name="Shiryaev A."/>
            <person name="Soop K."/>
            <person name="Spirin V."/>
            <person name="Szebenyi C."/>
            <person name="Tomsovsky M."/>
            <person name="Tulloss R.E."/>
            <person name="Uehling J."/>
            <person name="Grigoriev I.V."/>
            <person name="Vagvolgyi C."/>
            <person name="Papp T."/>
            <person name="Martin F.M."/>
            <person name="Miettinen O."/>
            <person name="Hibbett D.S."/>
            <person name="Nagy L.G."/>
        </authorList>
    </citation>
    <scope>NUCLEOTIDE SEQUENCE [LARGE SCALE GENOMIC DNA]</scope>
    <source>
        <strain evidence="1 2">CBS 166.37</strain>
    </source>
</reference>
<evidence type="ECO:0000313" key="1">
    <source>
        <dbReference type="EMBL" id="TFK32899.1"/>
    </source>
</evidence>
<keyword evidence="2" id="KW-1185">Reference proteome</keyword>
<dbReference type="OrthoDB" id="3204157at2759"/>
<protein>
    <recommendedName>
        <fullName evidence="3">BTB domain-containing protein</fullName>
    </recommendedName>
</protein>
<accession>A0A5C3LII1</accession>
<dbReference type="InterPro" id="IPR011333">
    <property type="entry name" value="SKP1/BTB/POZ_sf"/>
</dbReference>
<organism evidence="1 2">
    <name type="scientific">Crucibulum laeve</name>
    <dbReference type="NCBI Taxonomy" id="68775"/>
    <lineage>
        <taxon>Eukaryota</taxon>
        <taxon>Fungi</taxon>
        <taxon>Dikarya</taxon>
        <taxon>Basidiomycota</taxon>
        <taxon>Agaricomycotina</taxon>
        <taxon>Agaricomycetes</taxon>
        <taxon>Agaricomycetidae</taxon>
        <taxon>Agaricales</taxon>
        <taxon>Agaricineae</taxon>
        <taxon>Nidulariaceae</taxon>
        <taxon>Crucibulum</taxon>
    </lineage>
</organism>
<name>A0A5C3LII1_9AGAR</name>
<dbReference type="AlphaFoldDB" id="A0A5C3LII1"/>
<feature type="non-terminal residue" evidence="1">
    <location>
        <position position="130"/>
    </location>
</feature>